<name>A0ABQ8Y0G9_9EUKA</name>
<feature type="domain" description="BTB" evidence="2">
    <location>
        <begin position="20"/>
        <end position="93"/>
    </location>
</feature>
<dbReference type="SUPFAM" id="SSF54695">
    <property type="entry name" value="POZ domain"/>
    <property type="match status" value="1"/>
</dbReference>
<reference evidence="3" key="1">
    <citation type="submission" date="2022-08" db="EMBL/GenBank/DDBJ databases">
        <title>Novel sulfate-reducing endosymbionts in the free-living metamonad Anaeramoeba.</title>
        <authorList>
            <person name="Jerlstrom-Hultqvist J."/>
            <person name="Cepicka I."/>
            <person name="Gallot-Lavallee L."/>
            <person name="Salas-Leiva D."/>
            <person name="Curtis B.A."/>
            <person name="Zahonova K."/>
            <person name="Pipaliya S."/>
            <person name="Dacks J."/>
            <person name="Roger A.J."/>
        </authorList>
    </citation>
    <scope>NUCLEOTIDE SEQUENCE</scope>
    <source>
        <strain evidence="3">Schooner1</strain>
    </source>
</reference>
<proteinExistence type="predicted"/>
<evidence type="ECO:0000313" key="3">
    <source>
        <dbReference type="EMBL" id="KAJ6238362.1"/>
    </source>
</evidence>
<dbReference type="Proteomes" id="UP001150062">
    <property type="component" value="Unassembled WGS sequence"/>
</dbReference>
<feature type="compositionally biased region" description="Low complexity" evidence="1">
    <location>
        <begin position="252"/>
        <end position="268"/>
    </location>
</feature>
<dbReference type="CDD" id="cd18186">
    <property type="entry name" value="BTB_POZ_ZBTB_KLHL-like"/>
    <property type="match status" value="1"/>
</dbReference>
<dbReference type="Gene3D" id="3.40.50.880">
    <property type="match status" value="1"/>
</dbReference>
<gene>
    <name evidence="3" type="ORF">M0813_26332</name>
</gene>
<dbReference type="Pfam" id="PF00651">
    <property type="entry name" value="BTB"/>
    <property type="match status" value="1"/>
</dbReference>
<dbReference type="PANTHER" id="PTHR24410">
    <property type="entry name" value="HL07962P-RELATED"/>
    <property type="match status" value="1"/>
</dbReference>
<dbReference type="PANTHER" id="PTHR24410:SF23">
    <property type="entry name" value="BTB DOMAIN-CONTAINING PROTEIN-RELATED"/>
    <property type="match status" value="1"/>
</dbReference>
<feature type="compositionally biased region" description="Basic and acidic residues" evidence="1">
    <location>
        <begin position="278"/>
        <end position="292"/>
    </location>
</feature>
<dbReference type="InterPro" id="IPR000210">
    <property type="entry name" value="BTB/POZ_dom"/>
</dbReference>
<dbReference type="PROSITE" id="PS50097">
    <property type="entry name" value="BTB"/>
    <property type="match status" value="1"/>
</dbReference>
<evidence type="ECO:0000256" key="1">
    <source>
        <dbReference type="SAM" id="MobiDB-lite"/>
    </source>
</evidence>
<feature type="compositionally biased region" description="Polar residues" evidence="1">
    <location>
        <begin position="236"/>
        <end position="251"/>
    </location>
</feature>
<keyword evidence="4" id="KW-1185">Reference proteome</keyword>
<feature type="region of interest" description="Disordered" evidence="1">
    <location>
        <begin position="236"/>
        <end position="319"/>
    </location>
</feature>
<evidence type="ECO:0000313" key="4">
    <source>
        <dbReference type="Proteomes" id="UP001150062"/>
    </source>
</evidence>
<feature type="compositionally biased region" description="Low complexity" evidence="1">
    <location>
        <begin position="302"/>
        <end position="314"/>
    </location>
</feature>
<dbReference type="InterPro" id="IPR051481">
    <property type="entry name" value="BTB-POZ/Galectin-3-binding"/>
</dbReference>
<protein>
    <submittedName>
        <fullName evidence="3">Pep-cterm sorting domain-containing protein</fullName>
    </submittedName>
</protein>
<dbReference type="Gene3D" id="3.30.710.10">
    <property type="entry name" value="Potassium Channel Kv1.1, Chain A"/>
    <property type="match status" value="1"/>
</dbReference>
<sequence length="541" mass="61415">MKRYRSSEKFKTLYNSDKFCDAIFIVGKERKVFRCHKTILSMFSKFFSKLFFFDGWEKSQVSPVSEIEINDIEASCFETVLKFIYQGEIDLQLPTEKLNKILKLSTKLQISELQKVMMSMLLKDGDNLHLIQDFRVFDKPALKEILSSKKLSIEPTQIFNKVFNFGEFLAQKKNQKPTPTNIKNQISDLLPYVPFEKMSPLQIQSISKQEIVPYKILFDACLKKLVLFENTSITSQSTNTKKSNFNNVIQPNQSNNVNSENSNTNLTSILTKPNQKVNKTENEKGKGKDVKKNNSSMEIEPPSNINSNTNTNKPNNKKNKSISVLLMISVRSESPKKNVLNSFKQNKKLNVSSINISENSQSDVEYEMLSKHDVIFFFSNSTIKSCTKIGNMLAKFVENGGGVVVCSCAALAMDLNGHLTGRIVDEHFLPMFQGEFLENKRLKLGKVEIPEHPIMDDVKHFDGGKSSFHISANPNNLPRNSKPIALWEDGNVLISEKQKHPDFGKIVVLNIFPISGKNKFWNSKTDGAAIICNSIEYVSKK</sequence>
<comment type="caution">
    <text evidence="3">The sequence shown here is derived from an EMBL/GenBank/DDBJ whole genome shotgun (WGS) entry which is preliminary data.</text>
</comment>
<dbReference type="EMBL" id="JAOAOG010000233">
    <property type="protein sequence ID" value="KAJ6238362.1"/>
    <property type="molecule type" value="Genomic_DNA"/>
</dbReference>
<organism evidence="3 4">
    <name type="scientific">Anaeramoeba flamelloides</name>
    <dbReference type="NCBI Taxonomy" id="1746091"/>
    <lineage>
        <taxon>Eukaryota</taxon>
        <taxon>Metamonada</taxon>
        <taxon>Anaeramoebidae</taxon>
        <taxon>Anaeramoeba</taxon>
    </lineage>
</organism>
<accession>A0ABQ8Y0G9</accession>
<dbReference type="SMART" id="SM00225">
    <property type="entry name" value="BTB"/>
    <property type="match status" value="1"/>
</dbReference>
<dbReference type="SUPFAM" id="SSF52317">
    <property type="entry name" value="Class I glutamine amidotransferase-like"/>
    <property type="match status" value="1"/>
</dbReference>
<dbReference type="InterPro" id="IPR011333">
    <property type="entry name" value="SKP1/BTB/POZ_sf"/>
</dbReference>
<dbReference type="InterPro" id="IPR029062">
    <property type="entry name" value="Class_I_gatase-like"/>
</dbReference>
<evidence type="ECO:0000259" key="2">
    <source>
        <dbReference type="PROSITE" id="PS50097"/>
    </source>
</evidence>